<evidence type="ECO:0000313" key="3">
    <source>
        <dbReference type="Proteomes" id="UP000192578"/>
    </source>
</evidence>
<sequence>MTGKWQPLDVMVNNVFKSHMKAEYAKWRNENESFTQSSYLRKPGWQNFIGMVSRAWYKVDPLIIKKSFVKAEIIGADQITVVSGEERVGVPTDEDSEFETLFDDQIVGTDEGSDQMEISFHNEESFIGEAEEMDSNL</sequence>
<accession>A0A1W0WEH5</accession>
<dbReference type="GO" id="GO:0003676">
    <property type="term" value="F:nucleic acid binding"/>
    <property type="evidence" value="ECO:0007669"/>
    <property type="project" value="InterPro"/>
</dbReference>
<gene>
    <name evidence="2" type="ORF">BV898_12226</name>
</gene>
<comment type="caution">
    <text evidence="2">The sequence shown here is derived from an EMBL/GenBank/DDBJ whole genome shotgun (WGS) entry which is preliminary data.</text>
</comment>
<feature type="domain" description="DDE-1" evidence="1">
    <location>
        <begin position="3"/>
        <end position="68"/>
    </location>
</feature>
<name>A0A1W0WEH5_HYPEX</name>
<protein>
    <recommendedName>
        <fullName evidence="1">DDE-1 domain-containing protein</fullName>
    </recommendedName>
</protein>
<reference evidence="3" key="1">
    <citation type="submission" date="2017-01" db="EMBL/GenBank/DDBJ databases">
        <title>Comparative genomics of anhydrobiosis in the tardigrade Hypsibius dujardini.</title>
        <authorList>
            <person name="Yoshida Y."/>
            <person name="Koutsovoulos G."/>
            <person name="Laetsch D."/>
            <person name="Stevens L."/>
            <person name="Kumar S."/>
            <person name="Horikawa D."/>
            <person name="Ishino K."/>
            <person name="Komine S."/>
            <person name="Tomita M."/>
            <person name="Blaxter M."/>
            <person name="Arakawa K."/>
        </authorList>
    </citation>
    <scope>NUCLEOTIDE SEQUENCE [LARGE SCALE GENOMIC DNA]</scope>
    <source>
        <strain evidence="3">Z151</strain>
    </source>
</reference>
<proteinExistence type="predicted"/>
<organism evidence="2 3">
    <name type="scientific">Hypsibius exemplaris</name>
    <name type="common">Freshwater tardigrade</name>
    <dbReference type="NCBI Taxonomy" id="2072580"/>
    <lineage>
        <taxon>Eukaryota</taxon>
        <taxon>Metazoa</taxon>
        <taxon>Ecdysozoa</taxon>
        <taxon>Tardigrada</taxon>
        <taxon>Eutardigrada</taxon>
        <taxon>Parachela</taxon>
        <taxon>Hypsibioidea</taxon>
        <taxon>Hypsibiidae</taxon>
        <taxon>Hypsibius</taxon>
    </lineage>
</organism>
<keyword evidence="3" id="KW-1185">Reference proteome</keyword>
<dbReference type="Pfam" id="PF03184">
    <property type="entry name" value="DDE_1"/>
    <property type="match status" value="1"/>
</dbReference>
<dbReference type="EMBL" id="MTYJ01000121">
    <property type="protein sequence ID" value="OQV13589.1"/>
    <property type="molecule type" value="Genomic_DNA"/>
</dbReference>
<evidence type="ECO:0000259" key="1">
    <source>
        <dbReference type="Pfam" id="PF03184"/>
    </source>
</evidence>
<dbReference type="Proteomes" id="UP000192578">
    <property type="component" value="Unassembled WGS sequence"/>
</dbReference>
<dbReference type="AlphaFoldDB" id="A0A1W0WEH5"/>
<dbReference type="InterPro" id="IPR004875">
    <property type="entry name" value="DDE_SF_endonuclease_dom"/>
</dbReference>
<evidence type="ECO:0000313" key="2">
    <source>
        <dbReference type="EMBL" id="OQV13589.1"/>
    </source>
</evidence>